<accession>B9D132</accession>
<sequence length="44" mass="5180">MRKFKRRGGRFWILKADVSGAMKCAAEYLFKLSGAYKRQIRPMI</sequence>
<proteinExistence type="predicted"/>
<dbReference type="EMBL" id="ACFU01000007">
    <property type="protein sequence ID" value="EEF14414.1"/>
    <property type="molecule type" value="Genomic_DNA"/>
</dbReference>
<gene>
    <name evidence="1" type="ORF">CAMRE0001_2843</name>
</gene>
<name>B9D132_CAMRE</name>
<dbReference type="Proteomes" id="UP000003082">
    <property type="component" value="Unassembled WGS sequence"/>
</dbReference>
<dbReference type="AlphaFoldDB" id="B9D132"/>
<organism evidence="1 2">
    <name type="scientific">Campylobacter rectus RM3267</name>
    <dbReference type="NCBI Taxonomy" id="553218"/>
    <lineage>
        <taxon>Bacteria</taxon>
        <taxon>Pseudomonadati</taxon>
        <taxon>Campylobacterota</taxon>
        <taxon>Epsilonproteobacteria</taxon>
        <taxon>Campylobacterales</taxon>
        <taxon>Campylobacteraceae</taxon>
        <taxon>Campylobacter</taxon>
    </lineage>
</organism>
<dbReference type="STRING" id="553218.CAMRE0001_2843"/>
<reference evidence="1 2" key="1">
    <citation type="submission" date="2008-08" db="EMBL/GenBank/DDBJ databases">
        <authorList>
            <person name="Madupu R."/>
            <person name="Durkin A.S."/>
            <person name="Torralba M."/>
            <person name="Methe B."/>
            <person name="Sutton G.G."/>
            <person name="Strausberg R.L."/>
            <person name="Nelson K.E."/>
        </authorList>
    </citation>
    <scope>NUCLEOTIDE SEQUENCE [LARGE SCALE GENOMIC DNA]</scope>
    <source>
        <strain evidence="1 2">RM3267</strain>
    </source>
</reference>
<evidence type="ECO:0000313" key="2">
    <source>
        <dbReference type="Proteomes" id="UP000003082"/>
    </source>
</evidence>
<evidence type="ECO:0000313" key="1">
    <source>
        <dbReference type="EMBL" id="EEF14414.1"/>
    </source>
</evidence>
<comment type="caution">
    <text evidence="1">The sequence shown here is derived from an EMBL/GenBank/DDBJ whole genome shotgun (WGS) entry which is preliminary data.</text>
</comment>
<protein>
    <submittedName>
        <fullName evidence="1">Uncharacterized protein</fullName>
    </submittedName>
</protein>
<keyword evidence="2" id="KW-1185">Reference proteome</keyword>